<accession>A0AA52EIE3</accession>
<keyword evidence="2 3" id="KW-0418">Kinase</keyword>
<comment type="similarity">
    <text evidence="1 2">Belongs to the fructosamine kinase family.</text>
</comment>
<dbReference type="InterPro" id="IPR016477">
    <property type="entry name" value="Fructo-/Ketosamine-3-kinase"/>
</dbReference>
<dbReference type="GO" id="GO:0016301">
    <property type="term" value="F:kinase activity"/>
    <property type="evidence" value="ECO:0007669"/>
    <property type="project" value="UniProtKB-UniRule"/>
</dbReference>
<dbReference type="InterPro" id="IPR011009">
    <property type="entry name" value="Kinase-like_dom_sf"/>
</dbReference>
<dbReference type="Gene3D" id="3.90.1200.10">
    <property type="match status" value="1"/>
</dbReference>
<dbReference type="RefSeq" id="WP_310799223.1">
    <property type="nucleotide sequence ID" value="NZ_CP123872.1"/>
</dbReference>
<dbReference type="Pfam" id="PF03881">
    <property type="entry name" value="Fructosamin_kin"/>
    <property type="match status" value="1"/>
</dbReference>
<keyword evidence="4" id="KW-1185">Reference proteome</keyword>
<proteinExistence type="inferred from homology"/>
<dbReference type="PIRSF" id="PIRSF006221">
    <property type="entry name" value="Ketosamine-3-kinase"/>
    <property type="match status" value="1"/>
</dbReference>
<keyword evidence="2" id="KW-0808">Transferase</keyword>
<dbReference type="KEGG" id="tmk:QGN29_03170"/>
<reference evidence="3" key="1">
    <citation type="submission" date="2023-04" db="EMBL/GenBank/DDBJ databases">
        <title>Complete genome sequence of Temperatibacter marinus.</title>
        <authorList>
            <person name="Rong J.-C."/>
            <person name="Yi M.-L."/>
            <person name="Zhao Q."/>
        </authorList>
    </citation>
    <scope>NUCLEOTIDE SEQUENCE</scope>
    <source>
        <strain evidence="3">NBRC 110045</strain>
    </source>
</reference>
<dbReference type="AlphaFoldDB" id="A0AA52EIE3"/>
<evidence type="ECO:0000313" key="3">
    <source>
        <dbReference type="EMBL" id="WND03370.1"/>
    </source>
</evidence>
<name>A0AA52EIE3_9PROT</name>
<evidence type="ECO:0000256" key="1">
    <source>
        <dbReference type="ARBA" id="ARBA00009460"/>
    </source>
</evidence>
<dbReference type="PANTHER" id="PTHR12149">
    <property type="entry name" value="FRUCTOSAMINE 3 KINASE-RELATED PROTEIN"/>
    <property type="match status" value="1"/>
</dbReference>
<dbReference type="Proteomes" id="UP001268683">
    <property type="component" value="Chromosome"/>
</dbReference>
<dbReference type="PANTHER" id="PTHR12149:SF8">
    <property type="entry name" value="PROTEIN-RIBULOSAMINE 3-KINASE"/>
    <property type="match status" value="1"/>
</dbReference>
<dbReference type="Gene3D" id="3.30.200.20">
    <property type="entry name" value="Phosphorylase Kinase, domain 1"/>
    <property type="match status" value="1"/>
</dbReference>
<evidence type="ECO:0000256" key="2">
    <source>
        <dbReference type="PIRNR" id="PIRNR006221"/>
    </source>
</evidence>
<protein>
    <submittedName>
        <fullName evidence="3">Fructosamine kinase family protein</fullName>
    </submittedName>
</protein>
<gene>
    <name evidence="3" type="ORF">QGN29_03170</name>
</gene>
<dbReference type="SUPFAM" id="SSF56112">
    <property type="entry name" value="Protein kinase-like (PK-like)"/>
    <property type="match status" value="1"/>
</dbReference>
<evidence type="ECO:0000313" key="4">
    <source>
        <dbReference type="Proteomes" id="UP001268683"/>
    </source>
</evidence>
<organism evidence="3 4">
    <name type="scientific">Temperatibacter marinus</name>
    <dbReference type="NCBI Taxonomy" id="1456591"/>
    <lineage>
        <taxon>Bacteria</taxon>
        <taxon>Pseudomonadati</taxon>
        <taxon>Pseudomonadota</taxon>
        <taxon>Alphaproteobacteria</taxon>
        <taxon>Kordiimonadales</taxon>
        <taxon>Temperatibacteraceae</taxon>
        <taxon>Temperatibacter</taxon>
    </lineage>
</organism>
<sequence>MNLKKVVADIVGNRLINAEPLGNNTTLTLKLTLDDDRQFAAKVVKQDAMDDVDSEVLMLEHIQRTTDLPTPGIVSVKPGLLLMELIPFTSDWMTPASEVDVAQHLATFHCAPADYCGFEIDTSVNGIHQPNDVNMNWCDFFINQRLRWGAQLCVDSGQMPARLAKRIDALIELLPNIIPHDIPPSLLHGDLWKGNILVDGPKVKAFIDPALYYGHSEMDLAFLSMFGKVSNKFYDAYSEIRPLDKAFLEERKWLYLIWPILINIRLRGSNFVKHLDSMLTKFGV</sequence>
<dbReference type="EMBL" id="CP123872">
    <property type="protein sequence ID" value="WND03370.1"/>
    <property type="molecule type" value="Genomic_DNA"/>
</dbReference>